<proteinExistence type="predicted"/>
<organism evidence="2 3">
    <name type="scientific">Helianthus annuus</name>
    <name type="common">Common sunflower</name>
    <dbReference type="NCBI Taxonomy" id="4232"/>
    <lineage>
        <taxon>Eukaryota</taxon>
        <taxon>Viridiplantae</taxon>
        <taxon>Streptophyta</taxon>
        <taxon>Embryophyta</taxon>
        <taxon>Tracheophyta</taxon>
        <taxon>Spermatophyta</taxon>
        <taxon>Magnoliopsida</taxon>
        <taxon>eudicotyledons</taxon>
        <taxon>Gunneridae</taxon>
        <taxon>Pentapetalae</taxon>
        <taxon>asterids</taxon>
        <taxon>campanulids</taxon>
        <taxon>Asterales</taxon>
        <taxon>Asteraceae</taxon>
        <taxon>Asteroideae</taxon>
        <taxon>Heliantheae alliance</taxon>
        <taxon>Heliantheae</taxon>
        <taxon>Helianthus</taxon>
    </lineage>
</organism>
<sequence length="100" mass="11529">MMLQNKIWNVTNCQSATPSVWAWLASQQAQPQRPPGSGMRAVSTKRESTGTGVFLPCQTRAPTEPFKKHEIMYRQSVMMAQQRQQPTQVPEFRLSQEWTY</sequence>
<feature type="region of interest" description="Disordered" evidence="1">
    <location>
        <begin position="29"/>
        <end position="59"/>
    </location>
</feature>
<reference evidence="2" key="1">
    <citation type="journal article" date="2017" name="Nature">
        <title>The sunflower genome provides insights into oil metabolism, flowering and Asterid evolution.</title>
        <authorList>
            <person name="Badouin H."/>
            <person name="Gouzy J."/>
            <person name="Grassa C.J."/>
            <person name="Murat F."/>
            <person name="Staton S.E."/>
            <person name="Cottret L."/>
            <person name="Lelandais-Briere C."/>
            <person name="Owens G.L."/>
            <person name="Carrere S."/>
            <person name="Mayjonade B."/>
            <person name="Legrand L."/>
            <person name="Gill N."/>
            <person name="Kane N.C."/>
            <person name="Bowers J.E."/>
            <person name="Hubner S."/>
            <person name="Bellec A."/>
            <person name="Berard A."/>
            <person name="Berges H."/>
            <person name="Blanchet N."/>
            <person name="Boniface M.C."/>
            <person name="Brunel D."/>
            <person name="Catrice O."/>
            <person name="Chaidir N."/>
            <person name="Claudel C."/>
            <person name="Donnadieu C."/>
            <person name="Faraut T."/>
            <person name="Fievet G."/>
            <person name="Helmstetter N."/>
            <person name="King M."/>
            <person name="Knapp S.J."/>
            <person name="Lai Z."/>
            <person name="Le Paslier M.C."/>
            <person name="Lippi Y."/>
            <person name="Lorenzon L."/>
            <person name="Mandel J.R."/>
            <person name="Marage G."/>
            <person name="Marchand G."/>
            <person name="Marquand E."/>
            <person name="Bret-Mestries E."/>
            <person name="Morien E."/>
            <person name="Nambeesan S."/>
            <person name="Nguyen T."/>
            <person name="Pegot-Espagnet P."/>
            <person name="Pouilly N."/>
            <person name="Raftis F."/>
            <person name="Sallet E."/>
            <person name="Schiex T."/>
            <person name="Thomas J."/>
            <person name="Vandecasteele C."/>
            <person name="Vares D."/>
            <person name="Vear F."/>
            <person name="Vautrin S."/>
            <person name="Crespi M."/>
            <person name="Mangin B."/>
            <person name="Burke J.M."/>
            <person name="Salse J."/>
            <person name="Munos S."/>
            <person name="Vincourt P."/>
            <person name="Rieseberg L.H."/>
            <person name="Langlade N.B."/>
        </authorList>
    </citation>
    <scope>NUCLEOTIDE SEQUENCE</scope>
    <source>
        <tissue evidence="2">Leaves</tissue>
    </source>
</reference>
<evidence type="ECO:0000256" key="1">
    <source>
        <dbReference type="SAM" id="MobiDB-lite"/>
    </source>
</evidence>
<gene>
    <name evidence="2" type="ORF">HanXRQr2_Chr13g0616041</name>
</gene>
<dbReference type="Proteomes" id="UP000215914">
    <property type="component" value="Unassembled WGS sequence"/>
</dbReference>
<dbReference type="PANTHER" id="PTHR33356:SF36">
    <property type="entry name" value="DUF4005 DOMAIN-CONTAINING PROTEIN"/>
    <property type="match status" value="1"/>
</dbReference>
<dbReference type="AlphaFoldDB" id="A0A9K3HEG8"/>
<dbReference type="PANTHER" id="PTHR33356">
    <property type="entry name" value="TIP41-LIKE PROTEIN"/>
    <property type="match status" value="1"/>
</dbReference>
<keyword evidence="3" id="KW-1185">Reference proteome</keyword>
<dbReference type="Gramene" id="mRNA:HanXRQr2_Chr13g0616041">
    <property type="protein sequence ID" value="mRNA:HanXRQr2_Chr13g0616041"/>
    <property type="gene ID" value="HanXRQr2_Chr13g0616041"/>
</dbReference>
<comment type="caution">
    <text evidence="2">The sequence shown here is derived from an EMBL/GenBank/DDBJ whole genome shotgun (WGS) entry which is preliminary data.</text>
</comment>
<dbReference type="EMBL" id="MNCJ02000328">
    <property type="protein sequence ID" value="KAF5775794.1"/>
    <property type="molecule type" value="Genomic_DNA"/>
</dbReference>
<protein>
    <submittedName>
        <fullName evidence="2">Uncharacterized protein</fullName>
    </submittedName>
</protein>
<name>A0A9K3HEG8_HELAN</name>
<dbReference type="OrthoDB" id="747893at2759"/>
<evidence type="ECO:0000313" key="2">
    <source>
        <dbReference type="EMBL" id="KAF5775794.1"/>
    </source>
</evidence>
<reference evidence="2" key="2">
    <citation type="submission" date="2020-06" db="EMBL/GenBank/DDBJ databases">
        <title>Helianthus annuus Genome sequencing and assembly Release 2.</title>
        <authorList>
            <person name="Gouzy J."/>
            <person name="Langlade N."/>
            <person name="Munos S."/>
        </authorList>
    </citation>
    <scope>NUCLEOTIDE SEQUENCE</scope>
    <source>
        <tissue evidence="2">Leaves</tissue>
    </source>
</reference>
<accession>A0A9K3HEG8</accession>
<evidence type="ECO:0000313" key="3">
    <source>
        <dbReference type="Proteomes" id="UP000215914"/>
    </source>
</evidence>